<accession>A0A212K8U9</accession>
<dbReference type="EMBL" id="FLUP01000001">
    <property type="protein sequence ID" value="SBW08067.1"/>
    <property type="molecule type" value="Genomic_DNA"/>
</dbReference>
<keyword evidence="1" id="KW-0812">Transmembrane</keyword>
<keyword evidence="1" id="KW-0472">Membrane</keyword>
<feature type="transmembrane region" description="Helical" evidence="1">
    <location>
        <begin position="20"/>
        <end position="38"/>
    </location>
</feature>
<name>A0A212K8U9_9BACT</name>
<reference evidence="2" key="1">
    <citation type="submission" date="2016-04" db="EMBL/GenBank/DDBJ databases">
        <authorList>
            <person name="Evans L.H."/>
            <person name="Alamgir A."/>
            <person name="Owens N."/>
            <person name="Weber N.D."/>
            <person name="Virtaneva K."/>
            <person name="Barbian K."/>
            <person name="Babar A."/>
            <person name="Rosenke K."/>
        </authorList>
    </citation>
    <scope>NUCLEOTIDE SEQUENCE</scope>
    <source>
        <strain evidence="2">92-2</strain>
    </source>
</reference>
<dbReference type="AlphaFoldDB" id="A0A212K8U9"/>
<protein>
    <submittedName>
        <fullName evidence="2">Uncharacterized protein</fullName>
    </submittedName>
</protein>
<gene>
    <name evidence="2" type="ORF">KM92DES2_12426</name>
</gene>
<organism evidence="2">
    <name type="scientific">uncultured Desulfovibrio sp</name>
    <dbReference type="NCBI Taxonomy" id="167968"/>
    <lineage>
        <taxon>Bacteria</taxon>
        <taxon>Pseudomonadati</taxon>
        <taxon>Thermodesulfobacteriota</taxon>
        <taxon>Desulfovibrionia</taxon>
        <taxon>Desulfovibrionales</taxon>
        <taxon>Desulfovibrionaceae</taxon>
        <taxon>Desulfovibrio</taxon>
        <taxon>environmental samples</taxon>
    </lineage>
</organism>
<evidence type="ECO:0000313" key="2">
    <source>
        <dbReference type="EMBL" id="SBW08067.1"/>
    </source>
</evidence>
<sequence>MPEDAFALNVGQFQLDTPNIIVSFWIAFTLFSVALNILTSPQITCNDTNFRSAMTRQEIYESKNIFTIRSWSWGRLPYTRQSEAKAMAGVE</sequence>
<evidence type="ECO:0000256" key="1">
    <source>
        <dbReference type="SAM" id="Phobius"/>
    </source>
</evidence>
<proteinExistence type="predicted"/>
<keyword evidence="1" id="KW-1133">Transmembrane helix</keyword>